<reference evidence="1 2" key="1">
    <citation type="submission" date="2021-06" db="EMBL/GenBank/DDBJ databases">
        <title>Caerostris extrusa draft genome.</title>
        <authorList>
            <person name="Kono N."/>
            <person name="Arakawa K."/>
        </authorList>
    </citation>
    <scope>NUCLEOTIDE SEQUENCE [LARGE SCALE GENOMIC DNA]</scope>
</reference>
<dbReference type="Proteomes" id="UP001054945">
    <property type="component" value="Unassembled WGS sequence"/>
</dbReference>
<proteinExistence type="predicted"/>
<organism evidence="1 2">
    <name type="scientific">Caerostris extrusa</name>
    <name type="common">Bark spider</name>
    <name type="synonym">Caerostris bankana</name>
    <dbReference type="NCBI Taxonomy" id="172846"/>
    <lineage>
        <taxon>Eukaryota</taxon>
        <taxon>Metazoa</taxon>
        <taxon>Ecdysozoa</taxon>
        <taxon>Arthropoda</taxon>
        <taxon>Chelicerata</taxon>
        <taxon>Arachnida</taxon>
        <taxon>Araneae</taxon>
        <taxon>Araneomorphae</taxon>
        <taxon>Entelegynae</taxon>
        <taxon>Araneoidea</taxon>
        <taxon>Araneidae</taxon>
        <taxon>Caerostris</taxon>
    </lineage>
</organism>
<protein>
    <submittedName>
        <fullName evidence="1">Uncharacterized protein</fullName>
    </submittedName>
</protein>
<gene>
    <name evidence="1" type="ORF">CEXT_763651</name>
</gene>
<comment type="caution">
    <text evidence="1">The sequence shown here is derived from an EMBL/GenBank/DDBJ whole genome shotgun (WGS) entry which is preliminary data.</text>
</comment>
<name>A0AAV4WA03_CAEEX</name>
<dbReference type="EMBL" id="BPLR01015928">
    <property type="protein sequence ID" value="GIY79750.1"/>
    <property type="molecule type" value="Genomic_DNA"/>
</dbReference>
<keyword evidence="2" id="KW-1185">Reference proteome</keyword>
<sequence length="68" mass="7768">MAASNRLQRELQTEAKAFHHRKSYLTFVQLTPRVRRTARASIHGTEDIVIFPLAMAPDHPQQRKSSLG</sequence>
<accession>A0AAV4WA03</accession>
<dbReference type="AlphaFoldDB" id="A0AAV4WA03"/>
<evidence type="ECO:0000313" key="1">
    <source>
        <dbReference type="EMBL" id="GIY79750.1"/>
    </source>
</evidence>
<evidence type="ECO:0000313" key="2">
    <source>
        <dbReference type="Proteomes" id="UP001054945"/>
    </source>
</evidence>